<dbReference type="EMBL" id="CAWYQH010000057">
    <property type="protein sequence ID" value="CAK8678863.1"/>
    <property type="molecule type" value="Genomic_DNA"/>
</dbReference>
<keyword evidence="2" id="KW-1185">Reference proteome</keyword>
<accession>A0ABP0FGR1</accession>
<sequence length="59" mass="6755">MKCDGIMECLLFEDECSKEANCLDRSHSCDEIPIVSYDPQRSVSNFSSLSSHFFQDMLD</sequence>
<evidence type="ECO:0000313" key="2">
    <source>
        <dbReference type="Proteomes" id="UP001642483"/>
    </source>
</evidence>
<gene>
    <name evidence="1" type="ORF">CVLEPA_LOCUS9137</name>
</gene>
<organism evidence="1 2">
    <name type="scientific">Clavelina lepadiformis</name>
    <name type="common">Light-bulb sea squirt</name>
    <name type="synonym">Ascidia lepadiformis</name>
    <dbReference type="NCBI Taxonomy" id="159417"/>
    <lineage>
        <taxon>Eukaryota</taxon>
        <taxon>Metazoa</taxon>
        <taxon>Chordata</taxon>
        <taxon>Tunicata</taxon>
        <taxon>Ascidiacea</taxon>
        <taxon>Aplousobranchia</taxon>
        <taxon>Clavelinidae</taxon>
        <taxon>Clavelina</taxon>
    </lineage>
</organism>
<protein>
    <submittedName>
        <fullName evidence="1">Uncharacterized protein</fullName>
    </submittedName>
</protein>
<evidence type="ECO:0000313" key="1">
    <source>
        <dbReference type="EMBL" id="CAK8678863.1"/>
    </source>
</evidence>
<proteinExistence type="predicted"/>
<dbReference type="Proteomes" id="UP001642483">
    <property type="component" value="Unassembled WGS sequence"/>
</dbReference>
<comment type="caution">
    <text evidence="1">The sequence shown here is derived from an EMBL/GenBank/DDBJ whole genome shotgun (WGS) entry which is preliminary data.</text>
</comment>
<reference evidence="1 2" key="1">
    <citation type="submission" date="2024-02" db="EMBL/GenBank/DDBJ databases">
        <authorList>
            <person name="Daric V."/>
            <person name="Darras S."/>
        </authorList>
    </citation>
    <scope>NUCLEOTIDE SEQUENCE [LARGE SCALE GENOMIC DNA]</scope>
</reference>
<name>A0ABP0FGR1_CLALP</name>